<evidence type="ECO:0000256" key="2">
    <source>
        <dbReference type="ARBA" id="ARBA00005300"/>
    </source>
</evidence>
<dbReference type="AlphaFoldDB" id="J0WSS2"/>
<organism evidence="9 10">
    <name type="scientific">Auricularia subglabra (strain TFB-10046 / SS5)</name>
    <name type="common">White-rot fungus</name>
    <name type="synonym">Auricularia delicata (strain TFB10046)</name>
    <dbReference type="NCBI Taxonomy" id="717982"/>
    <lineage>
        <taxon>Eukaryota</taxon>
        <taxon>Fungi</taxon>
        <taxon>Dikarya</taxon>
        <taxon>Basidiomycota</taxon>
        <taxon>Agaricomycotina</taxon>
        <taxon>Agaricomycetes</taxon>
        <taxon>Auriculariales</taxon>
        <taxon>Auriculariaceae</taxon>
        <taxon>Auricularia</taxon>
    </lineage>
</organism>
<protein>
    <recommendedName>
        <fullName evidence="3">ribonuclease H</fullName>
        <ecNumber evidence="3">3.1.26.4</ecNumber>
    </recommendedName>
</protein>
<proteinExistence type="inferred from homology"/>
<evidence type="ECO:0000313" key="9">
    <source>
        <dbReference type="EMBL" id="EJD36322.1"/>
    </source>
</evidence>
<dbReference type="InterPro" id="IPR050092">
    <property type="entry name" value="RNase_H"/>
</dbReference>
<keyword evidence="10" id="KW-1185">Reference proteome</keyword>
<dbReference type="KEGG" id="adl:AURDEDRAFT_74364"/>
<dbReference type="PROSITE" id="PS50879">
    <property type="entry name" value="RNASE_H_1"/>
    <property type="match status" value="1"/>
</dbReference>
<dbReference type="GO" id="GO:0043137">
    <property type="term" value="P:DNA replication, removal of RNA primer"/>
    <property type="evidence" value="ECO:0007669"/>
    <property type="project" value="TreeGrafter"/>
</dbReference>
<dbReference type="InParanoid" id="J0WSS2"/>
<dbReference type="GO" id="GO:0046872">
    <property type="term" value="F:metal ion binding"/>
    <property type="evidence" value="ECO:0007669"/>
    <property type="project" value="UniProtKB-KW"/>
</dbReference>
<evidence type="ECO:0000256" key="1">
    <source>
        <dbReference type="ARBA" id="ARBA00000077"/>
    </source>
</evidence>
<dbReference type="Pfam" id="PF00075">
    <property type="entry name" value="RNase_H"/>
    <property type="match status" value="1"/>
</dbReference>
<dbReference type="GO" id="GO:0003676">
    <property type="term" value="F:nucleic acid binding"/>
    <property type="evidence" value="ECO:0007669"/>
    <property type="project" value="InterPro"/>
</dbReference>
<dbReference type="EMBL" id="JH687865">
    <property type="protein sequence ID" value="EJD36322.1"/>
    <property type="molecule type" value="Genomic_DNA"/>
</dbReference>
<keyword evidence="7" id="KW-0378">Hydrolase</keyword>
<evidence type="ECO:0000256" key="4">
    <source>
        <dbReference type="ARBA" id="ARBA00022722"/>
    </source>
</evidence>
<sequence length="200" mass="21478">MELVLAVANPVTNAHPHSKAAPPPVLPSETALDRLFIKALHSRADPDDALLRFFGYANVESHPVRVYTDGSCLGNGRSWAASGSGVFWGDSNPLNTAARTPGPGQTNNRAELYAVLIALRDAVVDKSLHLTSDSEYAITASTWNVPRAAQLSWDVPNGDLVAEIANRIQRRLAPVRFSYTKAHAQCTPNEKADALAKQGA</sequence>
<keyword evidence="4" id="KW-0540">Nuclease</keyword>
<accession>J0WSS2</accession>
<dbReference type="PANTHER" id="PTHR10642:SF26">
    <property type="entry name" value="RIBONUCLEASE H1"/>
    <property type="match status" value="1"/>
</dbReference>
<dbReference type="InterPro" id="IPR012337">
    <property type="entry name" value="RNaseH-like_sf"/>
</dbReference>
<name>J0WSS2_AURST</name>
<dbReference type="InterPro" id="IPR036397">
    <property type="entry name" value="RNaseH_sf"/>
</dbReference>
<evidence type="ECO:0000256" key="7">
    <source>
        <dbReference type="ARBA" id="ARBA00022801"/>
    </source>
</evidence>
<evidence type="ECO:0000256" key="5">
    <source>
        <dbReference type="ARBA" id="ARBA00022723"/>
    </source>
</evidence>
<dbReference type="eggNOG" id="KOG3752">
    <property type="taxonomic scope" value="Eukaryota"/>
</dbReference>
<dbReference type="SUPFAM" id="SSF53098">
    <property type="entry name" value="Ribonuclease H-like"/>
    <property type="match status" value="1"/>
</dbReference>
<evidence type="ECO:0000259" key="8">
    <source>
        <dbReference type="PROSITE" id="PS50879"/>
    </source>
</evidence>
<dbReference type="InterPro" id="IPR002156">
    <property type="entry name" value="RNaseH_domain"/>
</dbReference>
<comment type="similarity">
    <text evidence="2">Belongs to the RNase H family.</text>
</comment>
<evidence type="ECO:0000256" key="6">
    <source>
        <dbReference type="ARBA" id="ARBA00022759"/>
    </source>
</evidence>
<feature type="non-terminal residue" evidence="9">
    <location>
        <position position="200"/>
    </location>
</feature>
<reference evidence="10" key="1">
    <citation type="journal article" date="2012" name="Science">
        <title>The Paleozoic origin of enzymatic lignin decomposition reconstructed from 31 fungal genomes.</title>
        <authorList>
            <person name="Floudas D."/>
            <person name="Binder M."/>
            <person name="Riley R."/>
            <person name="Barry K."/>
            <person name="Blanchette R.A."/>
            <person name="Henrissat B."/>
            <person name="Martinez A.T."/>
            <person name="Otillar R."/>
            <person name="Spatafora J.W."/>
            <person name="Yadav J.S."/>
            <person name="Aerts A."/>
            <person name="Benoit I."/>
            <person name="Boyd A."/>
            <person name="Carlson A."/>
            <person name="Copeland A."/>
            <person name="Coutinho P.M."/>
            <person name="de Vries R.P."/>
            <person name="Ferreira P."/>
            <person name="Findley K."/>
            <person name="Foster B."/>
            <person name="Gaskell J."/>
            <person name="Glotzer D."/>
            <person name="Gorecki P."/>
            <person name="Heitman J."/>
            <person name="Hesse C."/>
            <person name="Hori C."/>
            <person name="Igarashi K."/>
            <person name="Jurgens J.A."/>
            <person name="Kallen N."/>
            <person name="Kersten P."/>
            <person name="Kohler A."/>
            <person name="Kuees U."/>
            <person name="Kumar T.K.A."/>
            <person name="Kuo A."/>
            <person name="LaButti K."/>
            <person name="Larrondo L.F."/>
            <person name="Lindquist E."/>
            <person name="Ling A."/>
            <person name="Lombard V."/>
            <person name="Lucas S."/>
            <person name="Lundell T."/>
            <person name="Martin R."/>
            <person name="McLaughlin D.J."/>
            <person name="Morgenstern I."/>
            <person name="Morin E."/>
            <person name="Murat C."/>
            <person name="Nagy L.G."/>
            <person name="Nolan M."/>
            <person name="Ohm R.A."/>
            <person name="Patyshakuliyeva A."/>
            <person name="Rokas A."/>
            <person name="Ruiz-Duenas F.J."/>
            <person name="Sabat G."/>
            <person name="Salamov A."/>
            <person name="Samejima M."/>
            <person name="Schmutz J."/>
            <person name="Slot J.C."/>
            <person name="St John F."/>
            <person name="Stenlid J."/>
            <person name="Sun H."/>
            <person name="Sun S."/>
            <person name="Syed K."/>
            <person name="Tsang A."/>
            <person name="Wiebenga A."/>
            <person name="Young D."/>
            <person name="Pisabarro A."/>
            <person name="Eastwood D.C."/>
            <person name="Martin F."/>
            <person name="Cullen D."/>
            <person name="Grigoriev I.V."/>
            <person name="Hibbett D.S."/>
        </authorList>
    </citation>
    <scope>NUCLEOTIDE SEQUENCE [LARGE SCALE GENOMIC DNA]</scope>
    <source>
        <strain evidence="10">TFB10046</strain>
    </source>
</reference>
<comment type="catalytic activity">
    <reaction evidence="1">
        <text>Endonucleolytic cleavage to 5'-phosphomonoester.</text>
        <dbReference type="EC" id="3.1.26.4"/>
    </reaction>
</comment>
<dbReference type="GO" id="GO:0004523">
    <property type="term" value="F:RNA-DNA hybrid ribonuclease activity"/>
    <property type="evidence" value="ECO:0007669"/>
    <property type="project" value="UniProtKB-EC"/>
</dbReference>
<dbReference type="Proteomes" id="UP000006514">
    <property type="component" value="Unassembled WGS sequence"/>
</dbReference>
<feature type="domain" description="RNase H type-1" evidence="8">
    <location>
        <begin position="60"/>
        <end position="200"/>
    </location>
</feature>
<evidence type="ECO:0000313" key="10">
    <source>
        <dbReference type="Proteomes" id="UP000006514"/>
    </source>
</evidence>
<dbReference type="CDD" id="cd09280">
    <property type="entry name" value="RNase_HI_eukaryote_like"/>
    <property type="match status" value="1"/>
</dbReference>
<keyword evidence="6" id="KW-0255">Endonuclease</keyword>
<gene>
    <name evidence="9" type="ORF">AURDEDRAFT_74364</name>
</gene>
<dbReference type="PANTHER" id="PTHR10642">
    <property type="entry name" value="RIBONUCLEASE H1"/>
    <property type="match status" value="1"/>
</dbReference>
<dbReference type="OMA" id="TEINHEF"/>
<evidence type="ECO:0000256" key="3">
    <source>
        <dbReference type="ARBA" id="ARBA00012180"/>
    </source>
</evidence>
<dbReference type="OrthoDB" id="245563at2759"/>
<dbReference type="Gene3D" id="3.30.420.10">
    <property type="entry name" value="Ribonuclease H-like superfamily/Ribonuclease H"/>
    <property type="match status" value="1"/>
</dbReference>
<dbReference type="EC" id="3.1.26.4" evidence="3"/>
<keyword evidence="5" id="KW-0479">Metal-binding</keyword>